<sequence length="280" mass="32045">MTDLTVIIVNWNTRRLLHGCLTSVFRHTSGISCQVTVVDNASSDGSPDMVAKAFPDVRLIRNQENLGFSRANNQALCSASSRYFLLLNSDTALQDNAFKEIVAFMDAHSNAGISGTRLLNSDGSRQYSCDLFPRRPLTILFDKIRDRFFPSLSGGWQDRMSAWDFRQDFLVDYVIGAVLCIRRETFEQIGLLDERFFMYAEDIDWCFRAARAGWQTYYLGSISISHYNRGSSQKTPGQALRLQQMRTHSLRKFYRKHYGLLDSVLFSLIVCLKKNHSNEC</sequence>
<dbReference type="PANTHER" id="PTHR43179">
    <property type="entry name" value="RHAMNOSYLTRANSFERASE WBBL"/>
    <property type="match status" value="1"/>
</dbReference>
<dbReference type="CDD" id="cd04186">
    <property type="entry name" value="GT_2_like_c"/>
    <property type="match status" value="1"/>
</dbReference>
<proteinExistence type="predicted"/>
<dbReference type="PANTHER" id="PTHR43179:SF7">
    <property type="entry name" value="RHAMNOSYLTRANSFERASE WBBL"/>
    <property type="match status" value="1"/>
</dbReference>
<dbReference type="GO" id="GO:0016740">
    <property type="term" value="F:transferase activity"/>
    <property type="evidence" value="ECO:0007669"/>
    <property type="project" value="UniProtKB-KW"/>
</dbReference>
<name>A0A2G6E5M1_9BACT</name>
<keyword evidence="2" id="KW-0808">Transferase</keyword>
<gene>
    <name evidence="2" type="ORF">CSB45_07995</name>
</gene>
<accession>A0A2G6E5M1</accession>
<dbReference type="SUPFAM" id="SSF53448">
    <property type="entry name" value="Nucleotide-diphospho-sugar transferases"/>
    <property type="match status" value="1"/>
</dbReference>
<dbReference type="InterPro" id="IPR001173">
    <property type="entry name" value="Glyco_trans_2-like"/>
</dbReference>
<protein>
    <submittedName>
        <fullName evidence="2">Glycosyl transferase family 2</fullName>
    </submittedName>
</protein>
<comment type="caution">
    <text evidence="2">The sequence shown here is derived from an EMBL/GenBank/DDBJ whole genome shotgun (WGS) entry which is preliminary data.</text>
</comment>
<organism evidence="2 3">
    <name type="scientific">candidate division KSB3 bacterium</name>
    <dbReference type="NCBI Taxonomy" id="2044937"/>
    <lineage>
        <taxon>Bacteria</taxon>
        <taxon>candidate division KSB3</taxon>
    </lineage>
</organism>
<dbReference type="Pfam" id="PF00535">
    <property type="entry name" value="Glycos_transf_2"/>
    <property type="match status" value="1"/>
</dbReference>
<feature type="domain" description="Glycosyltransferase 2-like" evidence="1">
    <location>
        <begin position="5"/>
        <end position="132"/>
    </location>
</feature>
<dbReference type="InterPro" id="IPR029044">
    <property type="entry name" value="Nucleotide-diphossugar_trans"/>
</dbReference>
<dbReference type="Gene3D" id="3.90.550.10">
    <property type="entry name" value="Spore Coat Polysaccharide Biosynthesis Protein SpsA, Chain A"/>
    <property type="match status" value="1"/>
</dbReference>
<dbReference type="EMBL" id="PDPS01000028">
    <property type="protein sequence ID" value="PID57162.1"/>
    <property type="molecule type" value="Genomic_DNA"/>
</dbReference>
<reference evidence="2 3" key="1">
    <citation type="submission" date="2017-10" db="EMBL/GenBank/DDBJ databases">
        <title>Novel microbial diversity and functional potential in the marine mammal oral microbiome.</title>
        <authorList>
            <person name="Dudek N.K."/>
            <person name="Sun C.L."/>
            <person name="Burstein D."/>
            <person name="Kantor R.S."/>
            <person name="Aliaga Goltsman D.S."/>
            <person name="Bik E.M."/>
            <person name="Thomas B.C."/>
            <person name="Banfield J.F."/>
            <person name="Relman D.A."/>
        </authorList>
    </citation>
    <scope>NUCLEOTIDE SEQUENCE [LARGE SCALE GENOMIC DNA]</scope>
    <source>
        <strain evidence="2">DOLZORAL124_49_17</strain>
    </source>
</reference>
<dbReference type="AlphaFoldDB" id="A0A2G6E5M1"/>
<dbReference type="Proteomes" id="UP000229740">
    <property type="component" value="Unassembled WGS sequence"/>
</dbReference>
<evidence type="ECO:0000313" key="2">
    <source>
        <dbReference type="EMBL" id="PID57162.1"/>
    </source>
</evidence>
<evidence type="ECO:0000259" key="1">
    <source>
        <dbReference type="Pfam" id="PF00535"/>
    </source>
</evidence>
<evidence type="ECO:0000313" key="3">
    <source>
        <dbReference type="Proteomes" id="UP000229740"/>
    </source>
</evidence>